<keyword evidence="7" id="KW-0443">Lipid metabolism</keyword>
<evidence type="ECO:0000256" key="1">
    <source>
        <dbReference type="ARBA" id="ARBA00004141"/>
    </source>
</evidence>
<dbReference type="InterPro" id="IPR057326">
    <property type="entry name" value="KR_dom"/>
</dbReference>
<organism evidence="15 16">
    <name type="scientific">Gryllus longicercus</name>
    <dbReference type="NCBI Taxonomy" id="2509291"/>
    <lineage>
        <taxon>Eukaryota</taxon>
        <taxon>Metazoa</taxon>
        <taxon>Ecdysozoa</taxon>
        <taxon>Arthropoda</taxon>
        <taxon>Hexapoda</taxon>
        <taxon>Insecta</taxon>
        <taxon>Pterygota</taxon>
        <taxon>Neoptera</taxon>
        <taxon>Polyneoptera</taxon>
        <taxon>Orthoptera</taxon>
        <taxon>Ensifera</taxon>
        <taxon>Gryllidea</taxon>
        <taxon>Grylloidea</taxon>
        <taxon>Gryllidae</taxon>
        <taxon>Gryllinae</taxon>
        <taxon>Gryllus</taxon>
    </lineage>
</organism>
<feature type="domain" description="Ketoreductase" evidence="14">
    <location>
        <begin position="121"/>
        <end position="299"/>
    </location>
</feature>
<evidence type="ECO:0000313" key="15">
    <source>
        <dbReference type="EMBL" id="KAK7791555.1"/>
    </source>
</evidence>
<evidence type="ECO:0000259" key="14">
    <source>
        <dbReference type="SMART" id="SM00822"/>
    </source>
</evidence>
<evidence type="ECO:0000256" key="6">
    <source>
        <dbReference type="ARBA" id="ARBA00023002"/>
    </source>
</evidence>
<dbReference type="InterPro" id="IPR020904">
    <property type="entry name" value="Sc_DH/Rdtase_CS"/>
</dbReference>
<evidence type="ECO:0000256" key="5">
    <source>
        <dbReference type="ARBA" id="ARBA00022989"/>
    </source>
</evidence>
<sequence length="385" mass="42831">MFDFKYSPTSPLLSQVSPELRRPRDTSVANCTRSLSQLPIRRRPWPHSLSAAVREAVSGGERKWREWSSAMAERGHLSSFQWTRLTAEILWVIFLLIPHGLLLLLRAMGFFLPKQKKMVKKVILVTGAGQGLGRELAFEFGRLGATVVCVDQNASTAEATRRRLRAELASARAFACDVSDRAQVRSLAQRVRAELGAVDVLVNNAAVLNLAEADGADGAQQIERMARVNLLSHVWMIQAFLPDMLERGEGHVVAISSASALFGLGDAVTYSACKAGVAALMDAFSDQLRKAGMKNIHTTTVFPYFLRTPLIEEIATLRFPPMEVRPVAEQIVKGIREHERSFTIPRSLGLYTAISRLLPQHLVDKLRAIFYVRLDAKYNELGNIR</sequence>
<evidence type="ECO:0000256" key="3">
    <source>
        <dbReference type="ARBA" id="ARBA00022692"/>
    </source>
</evidence>
<dbReference type="EMBL" id="JAZDUA010000524">
    <property type="protein sequence ID" value="KAK7791555.1"/>
    <property type="molecule type" value="Genomic_DNA"/>
</dbReference>
<dbReference type="SUPFAM" id="SSF51735">
    <property type="entry name" value="NAD(P)-binding Rossmann-fold domains"/>
    <property type="match status" value="1"/>
</dbReference>
<evidence type="ECO:0000256" key="11">
    <source>
        <dbReference type="ARBA" id="ARBA00082544"/>
    </source>
</evidence>
<feature type="transmembrane region" description="Helical" evidence="13">
    <location>
        <begin position="89"/>
        <end position="112"/>
    </location>
</feature>
<keyword evidence="4" id="KW-0521">NADP</keyword>
<name>A0AAN9V8D2_9ORTH</name>
<evidence type="ECO:0000256" key="8">
    <source>
        <dbReference type="ARBA" id="ARBA00023136"/>
    </source>
</evidence>
<dbReference type="PRINTS" id="PR00081">
    <property type="entry name" value="GDHRDH"/>
</dbReference>
<dbReference type="SMART" id="SM00822">
    <property type="entry name" value="PKS_KR"/>
    <property type="match status" value="1"/>
</dbReference>
<dbReference type="PROSITE" id="PS00061">
    <property type="entry name" value="ADH_SHORT"/>
    <property type="match status" value="1"/>
</dbReference>
<keyword evidence="16" id="KW-1185">Reference proteome</keyword>
<dbReference type="PRINTS" id="PR00080">
    <property type="entry name" value="SDRFAMILY"/>
</dbReference>
<dbReference type="PANTHER" id="PTHR24322:SF736">
    <property type="entry name" value="RETINOL DEHYDROGENASE 10"/>
    <property type="match status" value="1"/>
</dbReference>
<reference evidence="15 16" key="1">
    <citation type="submission" date="2024-03" db="EMBL/GenBank/DDBJ databases">
        <title>The genome assembly and annotation of the cricket Gryllus longicercus Weissman &amp; Gray.</title>
        <authorList>
            <person name="Szrajer S."/>
            <person name="Gray D."/>
            <person name="Ylla G."/>
        </authorList>
    </citation>
    <scope>NUCLEOTIDE SEQUENCE [LARGE SCALE GENOMIC DNA]</scope>
    <source>
        <strain evidence="15">DAG 2021-001</strain>
        <tissue evidence="15">Whole body minus gut</tissue>
    </source>
</reference>
<dbReference type="Proteomes" id="UP001378592">
    <property type="component" value="Unassembled WGS sequence"/>
</dbReference>
<keyword evidence="8 13" id="KW-0472">Membrane</keyword>
<keyword evidence="5 13" id="KW-1133">Transmembrane helix</keyword>
<dbReference type="InterPro" id="IPR036291">
    <property type="entry name" value="NAD(P)-bd_dom_sf"/>
</dbReference>
<dbReference type="AlphaFoldDB" id="A0AAN9V8D2"/>
<dbReference type="GO" id="GO:0052650">
    <property type="term" value="F:all-trans-retinol dehydrogenase (NADP+) activity"/>
    <property type="evidence" value="ECO:0007669"/>
    <property type="project" value="UniProtKB-ARBA"/>
</dbReference>
<evidence type="ECO:0000313" key="16">
    <source>
        <dbReference type="Proteomes" id="UP001378592"/>
    </source>
</evidence>
<keyword evidence="3 13" id="KW-0812">Transmembrane</keyword>
<dbReference type="Gene3D" id="3.40.50.720">
    <property type="entry name" value="NAD(P)-binding Rossmann-like Domain"/>
    <property type="match status" value="1"/>
</dbReference>
<accession>A0AAN9V8D2</accession>
<dbReference type="GO" id="GO:0016020">
    <property type="term" value="C:membrane"/>
    <property type="evidence" value="ECO:0007669"/>
    <property type="project" value="UniProtKB-SubCell"/>
</dbReference>
<evidence type="ECO:0000256" key="7">
    <source>
        <dbReference type="ARBA" id="ARBA00023098"/>
    </source>
</evidence>
<proteinExistence type="inferred from homology"/>
<dbReference type="FunFam" id="3.40.50.720:FF:000131">
    <property type="entry name" value="Short-chain dehydrogenase/reductase 3"/>
    <property type="match status" value="1"/>
</dbReference>
<dbReference type="Pfam" id="PF00106">
    <property type="entry name" value="adh_short"/>
    <property type="match status" value="1"/>
</dbReference>
<dbReference type="InterPro" id="IPR002347">
    <property type="entry name" value="SDR_fam"/>
</dbReference>
<keyword evidence="6" id="KW-0560">Oxidoreductase</keyword>
<gene>
    <name evidence="15" type="ORF">R5R35_009197</name>
</gene>
<evidence type="ECO:0000256" key="13">
    <source>
        <dbReference type="SAM" id="Phobius"/>
    </source>
</evidence>
<dbReference type="PANTHER" id="PTHR24322">
    <property type="entry name" value="PKSB"/>
    <property type="match status" value="1"/>
</dbReference>
<comment type="subcellular location">
    <subcellularLocation>
        <location evidence="1">Membrane</location>
        <topology evidence="1">Multi-pass membrane protein</topology>
    </subcellularLocation>
</comment>
<comment type="function">
    <text evidence="9">Catalyzes the reduction of all-trans-retinal to all-trans-retinol in the presence of NADPH.</text>
</comment>
<comment type="caution">
    <text evidence="15">The sequence shown here is derived from an EMBL/GenBank/DDBJ whole genome shotgun (WGS) entry which is preliminary data.</text>
</comment>
<comment type="similarity">
    <text evidence="2 12">Belongs to the short-chain dehydrogenases/reductases (SDR) family.</text>
</comment>
<evidence type="ECO:0000256" key="9">
    <source>
        <dbReference type="ARBA" id="ARBA00059620"/>
    </source>
</evidence>
<dbReference type="GO" id="GO:0005811">
    <property type="term" value="C:lipid droplet"/>
    <property type="evidence" value="ECO:0007669"/>
    <property type="project" value="TreeGrafter"/>
</dbReference>
<evidence type="ECO:0000256" key="2">
    <source>
        <dbReference type="ARBA" id="ARBA00006484"/>
    </source>
</evidence>
<evidence type="ECO:0000256" key="10">
    <source>
        <dbReference type="ARBA" id="ARBA00068717"/>
    </source>
</evidence>
<evidence type="ECO:0000256" key="12">
    <source>
        <dbReference type="RuleBase" id="RU000363"/>
    </source>
</evidence>
<evidence type="ECO:0000256" key="4">
    <source>
        <dbReference type="ARBA" id="ARBA00022857"/>
    </source>
</evidence>
<protein>
    <recommendedName>
        <fullName evidence="10">Short-chain dehydrogenase/reductase 3</fullName>
    </recommendedName>
    <alternativeName>
        <fullName evidence="11">Retinal short-chain dehydrogenase/reductase 1</fullName>
    </alternativeName>
</protein>